<evidence type="ECO:0000256" key="1">
    <source>
        <dbReference type="SAM" id="MobiDB-lite"/>
    </source>
</evidence>
<feature type="region of interest" description="Disordered" evidence="1">
    <location>
        <begin position="1"/>
        <end position="33"/>
    </location>
</feature>
<keyword evidence="3" id="KW-1185">Reference proteome</keyword>
<name>A0ABT1H718_9NOCA</name>
<proteinExistence type="predicted"/>
<comment type="caution">
    <text evidence="2">The sequence shown here is derived from an EMBL/GenBank/DDBJ whole genome shotgun (WGS) entry which is preliminary data.</text>
</comment>
<protein>
    <submittedName>
        <fullName evidence="2">Uncharacterized protein</fullName>
    </submittedName>
</protein>
<dbReference type="Proteomes" id="UP001205740">
    <property type="component" value="Unassembled WGS sequence"/>
</dbReference>
<dbReference type="EMBL" id="JAMTCG010000011">
    <property type="protein sequence ID" value="MCP2163037.1"/>
    <property type="molecule type" value="Genomic_DNA"/>
</dbReference>
<dbReference type="RefSeq" id="WP_253656608.1">
    <property type="nucleotide sequence ID" value="NZ_BAAAOE010000002.1"/>
</dbReference>
<feature type="compositionally biased region" description="Basic and acidic residues" evidence="1">
    <location>
        <begin position="1"/>
        <end position="16"/>
    </location>
</feature>
<organism evidence="2 3">
    <name type="scientific">Williamsia serinedens</name>
    <dbReference type="NCBI Taxonomy" id="391736"/>
    <lineage>
        <taxon>Bacteria</taxon>
        <taxon>Bacillati</taxon>
        <taxon>Actinomycetota</taxon>
        <taxon>Actinomycetes</taxon>
        <taxon>Mycobacteriales</taxon>
        <taxon>Nocardiaceae</taxon>
        <taxon>Williamsia</taxon>
    </lineage>
</organism>
<reference evidence="2 3" key="1">
    <citation type="submission" date="2022-06" db="EMBL/GenBank/DDBJ databases">
        <title>Genomic Encyclopedia of Archaeal and Bacterial Type Strains, Phase II (KMG-II): from individual species to whole genera.</title>
        <authorList>
            <person name="Goeker M."/>
        </authorList>
    </citation>
    <scope>NUCLEOTIDE SEQUENCE [LARGE SCALE GENOMIC DNA]</scope>
    <source>
        <strain evidence="2 3">DSM 45037</strain>
    </source>
</reference>
<sequence>MVSSKDHKVSQVERRARDRHRPRHETTPVPARTNGVVTRLHITAAGEQAGTVRVIAPGTDVPALVVELPGFTMQFLCCEQVQHVLGLFALARQARMGMPERLAIPGLRSAAELADMHSTLTWTRVPMGAASRSTFTHPVTRNVTPCVTLSIDPVAITMLDTTAIETTVETMQRAHKLAVATFDDGYIYRHNSAAPSWTPRAAHRFAVRGTGWLVDHPDRKDPPVTIPPRP</sequence>
<evidence type="ECO:0000313" key="3">
    <source>
        <dbReference type="Proteomes" id="UP001205740"/>
    </source>
</evidence>
<evidence type="ECO:0000313" key="2">
    <source>
        <dbReference type="EMBL" id="MCP2163037.1"/>
    </source>
</evidence>
<accession>A0ABT1H718</accession>
<gene>
    <name evidence="2" type="ORF">LX12_004250</name>
</gene>